<evidence type="ECO:0000313" key="3">
    <source>
        <dbReference type="Proteomes" id="UP000239471"/>
    </source>
</evidence>
<dbReference type="SMART" id="SM01245">
    <property type="entry name" value="Jag_N"/>
    <property type="match status" value="1"/>
</dbReference>
<dbReference type="InterPro" id="IPR005646">
    <property type="entry name" value="FapA"/>
</dbReference>
<dbReference type="Gene3D" id="3.30.30.80">
    <property type="entry name" value="probable RNA-binding protein from clostridium symbiosum atcc 14940"/>
    <property type="match status" value="1"/>
</dbReference>
<dbReference type="OrthoDB" id="1279at2"/>
<dbReference type="Pfam" id="PF14804">
    <property type="entry name" value="Jag_N"/>
    <property type="match status" value="1"/>
</dbReference>
<dbReference type="PANTHER" id="PTHR38032">
    <property type="entry name" value="POLYMERASE-RELATED"/>
    <property type="match status" value="1"/>
</dbReference>
<dbReference type="AlphaFoldDB" id="A0A2T0BG04"/>
<gene>
    <name evidence="2" type="ORF">CLVI_14570</name>
</gene>
<organism evidence="2 3">
    <name type="scientific">Clostridium vincentii</name>
    <dbReference type="NCBI Taxonomy" id="52704"/>
    <lineage>
        <taxon>Bacteria</taxon>
        <taxon>Bacillati</taxon>
        <taxon>Bacillota</taxon>
        <taxon>Clostridia</taxon>
        <taxon>Eubacteriales</taxon>
        <taxon>Clostridiaceae</taxon>
        <taxon>Clostridium</taxon>
    </lineage>
</organism>
<accession>A0A2T0BG04</accession>
<feature type="domain" description="RNA-binding protein KhpB N-terminal" evidence="1">
    <location>
        <begin position="4"/>
        <end position="51"/>
    </location>
</feature>
<dbReference type="Proteomes" id="UP000239471">
    <property type="component" value="Unassembled WGS sequence"/>
</dbReference>
<protein>
    <recommendedName>
        <fullName evidence="1">RNA-binding protein KhpB N-terminal domain-containing protein</fullName>
    </recommendedName>
</protein>
<dbReference type="InterPro" id="IPR046865">
    <property type="entry name" value="FapA_b_solenoid"/>
</dbReference>
<dbReference type="Pfam" id="PF20250">
    <property type="entry name" value="FapA_N"/>
    <property type="match status" value="1"/>
</dbReference>
<dbReference type="EMBL" id="PVXQ01000012">
    <property type="protein sequence ID" value="PRR82820.1"/>
    <property type="molecule type" value="Genomic_DNA"/>
</dbReference>
<evidence type="ECO:0000259" key="1">
    <source>
        <dbReference type="SMART" id="SM01245"/>
    </source>
</evidence>
<dbReference type="RefSeq" id="WP_106059449.1">
    <property type="nucleotide sequence ID" value="NZ_PVXQ01000012.1"/>
</dbReference>
<name>A0A2T0BG04_9CLOT</name>
<proteinExistence type="predicted"/>
<dbReference type="Pfam" id="PF03961">
    <property type="entry name" value="FapA"/>
    <property type="match status" value="1"/>
</dbReference>
<reference evidence="2 3" key="1">
    <citation type="submission" date="2018-03" db="EMBL/GenBank/DDBJ databases">
        <title>Genome sequence of Clostridium vincentii DSM 10228.</title>
        <authorList>
            <person name="Poehlein A."/>
            <person name="Daniel R."/>
        </authorList>
    </citation>
    <scope>NUCLEOTIDE SEQUENCE [LARGE SCALE GENOMIC DNA]</scope>
    <source>
        <strain evidence="2 3">DSM 10228</strain>
    </source>
</reference>
<comment type="caution">
    <text evidence="2">The sequence shown here is derived from an EMBL/GenBank/DDBJ whole genome shotgun (WGS) entry which is preliminary data.</text>
</comment>
<keyword evidence="3" id="KW-1185">Reference proteome</keyword>
<evidence type="ECO:0000313" key="2">
    <source>
        <dbReference type="EMBL" id="PRR82820.1"/>
    </source>
</evidence>
<dbReference type="InterPro" id="IPR032782">
    <property type="entry name" value="KhpB_N"/>
</dbReference>
<dbReference type="InterPro" id="IPR046866">
    <property type="entry name" value="FapA_N"/>
</dbReference>
<dbReference type="PANTHER" id="PTHR38032:SF1">
    <property type="entry name" value="RNA-BINDING PROTEIN KHPB N-TERMINAL DOMAIN-CONTAINING PROTEIN"/>
    <property type="match status" value="1"/>
</dbReference>
<sequence length="649" mass="72838">MDYTYLGKSLEECLEQAEKDLAISREQINYEIIKEEKGFLRKKCEIIIHTIDLNTEKNINEKEVIKEEEFINKVEEKDFTIEENRIILHTDDSLKLEFEKDIKVFVNDEERPNLQEVTSKDNIRFQCENISGIREFNIAISNNRMEVKVSLNYRPEEIIGISCTKVASRLKLVQKKTSGEFPPLYTKNEIKLALKEKGVVFGFLEDALDGVCTQREVVNEIIAKGILSINDEDDIIDIKFENTKRNVKQDSNEKIDYRNVYSIANVSKDDILGEIIRGKIGINGIDVFGTEIKKKNKKNLKIQTKEGCIIDGNKVIATTEGRPTVKNGIFYVNKIFEAAHDVDIKSGNISFIGDVKITGSVKDGMRVEAGNIIDVSGNVENAKIIAQGEVHIKGNCLNANILVGSNNLSVQLYLNELIEFKKNLEDLMSSYEDISKRNLLGADRSVGEIIKVLLETKFKDIQKESMMILVNNESTLENGTKLKKILRTKFIGSGPLSIKYSSEVYELIKYIDIEIEPLASKLMIPVDLYLNYCQDTTAKATGNIFITGKGQYTSNLSAGGNIEFETSGAIARGGCLSAGKDIKAKIVGSIAGVTTFLKVLKSGVITADIAYQNSVFIFEERQYLLEIASKDIRAYINEKGDIVVDKFVL</sequence>
<dbReference type="InterPro" id="IPR038247">
    <property type="entry name" value="Jag_N_dom_sf"/>
</dbReference>